<dbReference type="AlphaFoldDB" id="A0ABD0L6L0"/>
<protein>
    <submittedName>
        <fullName evidence="1">Uncharacterized protein</fullName>
    </submittedName>
</protein>
<keyword evidence="2" id="KW-1185">Reference proteome</keyword>
<proteinExistence type="predicted"/>
<evidence type="ECO:0000313" key="1">
    <source>
        <dbReference type="EMBL" id="KAK7494772.1"/>
    </source>
</evidence>
<dbReference type="Proteomes" id="UP001519460">
    <property type="component" value="Unassembled WGS sequence"/>
</dbReference>
<evidence type="ECO:0000313" key="2">
    <source>
        <dbReference type="Proteomes" id="UP001519460"/>
    </source>
</evidence>
<sequence>MKSRCERKPPPYLFRYLPAPTADHPVCSADLSLRGGHPSGHQEEATAITAVAAEKAWLAARNRPVTLIDAVTRLVAVPAAGAVTGTDVFSHEVFRQNLVAPSVTCSAKATNSFNYVPASQFCPPASSSQY</sequence>
<reference evidence="1 2" key="1">
    <citation type="journal article" date="2023" name="Sci. Data">
        <title>Genome assembly of the Korean intertidal mud-creeper Batillaria attramentaria.</title>
        <authorList>
            <person name="Patra A.K."/>
            <person name="Ho P.T."/>
            <person name="Jun S."/>
            <person name="Lee S.J."/>
            <person name="Kim Y."/>
            <person name="Won Y.J."/>
        </authorList>
    </citation>
    <scope>NUCLEOTIDE SEQUENCE [LARGE SCALE GENOMIC DNA]</scope>
    <source>
        <strain evidence="1">Wonlab-2016</strain>
    </source>
</reference>
<name>A0ABD0L6L0_9CAEN</name>
<organism evidence="1 2">
    <name type="scientific">Batillaria attramentaria</name>
    <dbReference type="NCBI Taxonomy" id="370345"/>
    <lineage>
        <taxon>Eukaryota</taxon>
        <taxon>Metazoa</taxon>
        <taxon>Spiralia</taxon>
        <taxon>Lophotrochozoa</taxon>
        <taxon>Mollusca</taxon>
        <taxon>Gastropoda</taxon>
        <taxon>Caenogastropoda</taxon>
        <taxon>Sorbeoconcha</taxon>
        <taxon>Cerithioidea</taxon>
        <taxon>Batillariidae</taxon>
        <taxon>Batillaria</taxon>
    </lineage>
</organism>
<accession>A0ABD0L6L0</accession>
<comment type="caution">
    <text evidence="1">The sequence shown here is derived from an EMBL/GenBank/DDBJ whole genome shotgun (WGS) entry which is preliminary data.</text>
</comment>
<gene>
    <name evidence="1" type="ORF">BaRGS_00013899</name>
</gene>
<dbReference type="EMBL" id="JACVVK020000080">
    <property type="protein sequence ID" value="KAK7494772.1"/>
    <property type="molecule type" value="Genomic_DNA"/>
</dbReference>